<keyword evidence="3" id="KW-1185">Reference proteome</keyword>
<dbReference type="SUPFAM" id="SSF51430">
    <property type="entry name" value="NAD(P)-linked oxidoreductase"/>
    <property type="match status" value="1"/>
</dbReference>
<evidence type="ECO:0000313" key="3">
    <source>
        <dbReference type="Proteomes" id="UP000253303"/>
    </source>
</evidence>
<protein>
    <submittedName>
        <fullName evidence="2">Aldo/keto reductase</fullName>
    </submittedName>
</protein>
<dbReference type="InterPro" id="IPR050523">
    <property type="entry name" value="AKR_Detox_Biosynth"/>
</dbReference>
<dbReference type="OrthoDB" id="9768793at2"/>
<evidence type="ECO:0000259" key="1">
    <source>
        <dbReference type="Pfam" id="PF00248"/>
    </source>
</evidence>
<gene>
    <name evidence="2" type="ORF">DP939_27340</name>
</gene>
<name>A0A366LT48_9ACTN</name>
<dbReference type="AlphaFoldDB" id="A0A366LT48"/>
<accession>A0A366LT48</accession>
<dbReference type="CDD" id="cd19081">
    <property type="entry name" value="AKR_AKR9C1"/>
    <property type="match status" value="1"/>
</dbReference>
<organism evidence="2 3">
    <name type="scientific">Spongiactinospora rosea</name>
    <dbReference type="NCBI Taxonomy" id="2248750"/>
    <lineage>
        <taxon>Bacteria</taxon>
        <taxon>Bacillati</taxon>
        <taxon>Actinomycetota</taxon>
        <taxon>Actinomycetes</taxon>
        <taxon>Streptosporangiales</taxon>
        <taxon>Streptosporangiaceae</taxon>
        <taxon>Spongiactinospora</taxon>
    </lineage>
</organism>
<dbReference type="GO" id="GO:0005829">
    <property type="term" value="C:cytosol"/>
    <property type="evidence" value="ECO:0007669"/>
    <property type="project" value="TreeGrafter"/>
</dbReference>
<dbReference type="GO" id="GO:0016491">
    <property type="term" value="F:oxidoreductase activity"/>
    <property type="evidence" value="ECO:0007669"/>
    <property type="project" value="InterPro"/>
</dbReference>
<dbReference type="InterPro" id="IPR036812">
    <property type="entry name" value="NAD(P)_OxRdtase_dom_sf"/>
</dbReference>
<feature type="domain" description="NADP-dependent oxidoreductase" evidence="1">
    <location>
        <begin position="17"/>
        <end position="312"/>
    </location>
</feature>
<reference evidence="2 3" key="1">
    <citation type="submission" date="2018-06" db="EMBL/GenBank/DDBJ databases">
        <title>Sphaerisporangium craniellae sp. nov., isolated from a marine sponge in the South China Sea.</title>
        <authorList>
            <person name="Li L."/>
        </authorList>
    </citation>
    <scope>NUCLEOTIDE SEQUENCE [LARGE SCALE GENOMIC DNA]</scope>
    <source>
        <strain evidence="2 3">LHW63015</strain>
    </source>
</reference>
<dbReference type="InterPro" id="IPR020471">
    <property type="entry name" value="AKR"/>
</dbReference>
<evidence type="ECO:0000313" key="2">
    <source>
        <dbReference type="EMBL" id="RBQ16790.1"/>
    </source>
</evidence>
<dbReference type="Proteomes" id="UP000253303">
    <property type="component" value="Unassembled WGS sequence"/>
</dbReference>
<dbReference type="InterPro" id="IPR023210">
    <property type="entry name" value="NADP_OxRdtase_dom"/>
</dbReference>
<sequence>MTRLRTYSSLGVNVFPVSLGGNVFGWSASPAESFRVLDAYTAAGGNFIDTADSYSAWAPGNEGGESERIIGDWLASRRNRADVVIATKVSAHPQHRGLAPATIAAAAEDSLRRLRTDHIDLYYTHFDDLSVPVEDIIAALDRLVTQGKVRAIAASNITPERLEASLAFSAREGCARYVALQPHYNLMEREFYETSLRPIALRHDLAVFPYFSLAAGFLTGKYRPGEPIDSVREPRVTKYLGTERGHRVLATIDQIAATRATYPATIALAWLLAQPSITAPLASARTLAQLPPILAAADFDLKDDELTALSEAST</sequence>
<dbReference type="PRINTS" id="PR00069">
    <property type="entry name" value="ALDKETRDTASE"/>
</dbReference>
<proteinExistence type="predicted"/>
<dbReference type="Gene3D" id="3.20.20.100">
    <property type="entry name" value="NADP-dependent oxidoreductase domain"/>
    <property type="match status" value="1"/>
</dbReference>
<dbReference type="Pfam" id="PF00248">
    <property type="entry name" value="Aldo_ket_red"/>
    <property type="match status" value="1"/>
</dbReference>
<comment type="caution">
    <text evidence="2">The sequence shown here is derived from an EMBL/GenBank/DDBJ whole genome shotgun (WGS) entry which is preliminary data.</text>
</comment>
<dbReference type="PANTHER" id="PTHR43364:SF6">
    <property type="entry name" value="OXIDOREDUCTASE-RELATED"/>
    <property type="match status" value="1"/>
</dbReference>
<dbReference type="PANTHER" id="PTHR43364">
    <property type="entry name" value="NADH-SPECIFIC METHYLGLYOXAL REDUCTASE-RELATED"/>
    <property type="match status" value="1"/>
</dbReference>
<dbReference type="EMBL" id="QMEY01000014">
    <property type="protein sequence ID" value="RBQ16790.1"/>
    <property type="molecule type" value="Genomic_DNA"/>
</dbReference>